<accession>A0AAD7H0N6</accession>
<feature type="region of interest" description="Disordered" evidence="1">
    <location>
        <begin position="175"/>
        <end position="204"/>
    </location>
</feature>
<feature type="compositionally biased region" description="Polar residues" evidence="1">
    <location>
        <begin position="194"/>
        <end position="204"/>
    </location>
</feature>
<reference evidence="2" key="1">
    <citation type="submission" date="2023-03" db="EMBL/GenBank/DDBJ databases">
        <title>Massive genome expansion in bonnet fungi (Mycena s.s.) driven by repeated elements and novel gene families across ecological guilds.</title>
        <authorList>
            <consortium name="Lawrence Berkeley National Laboratory"/>
            <person name="Harder C.B."/>
            <person name="Miyauchi S."/>
            <person name="Viragh M."/>
            <person name="Kuo A."/>
            <person name="Thoen E."/>
            <person name="Andreopoulos B."/>
            <person name="Lu D."/>
            <person name="Skrede I."/>
            <person name="Drula E."/>
            <person name="Henrissat B."/>
            <person name="Morin E."/>
            <person name="Kohler A."/>
            <person name="Barry K."/>
            <person name="LaButti K."/>
            <person name="Morin E."/>
            <person name="Salamov A."/>
            <person name="Lipzen A."/>
            <person name="Mereny Z."/>
            <person name="Hegedus B."/>
            <person name="Baldrian P."/>
            <person name="Stursova M."/>
            <person name="Weitz H."/>
            <person name="Taylor A."/>
            <person name="Grigoriev I.V."/>
            <person name="Nagy L.G."/>
            <person name="Martin F."/>
            <person name="Kauserud H."/>
        </authorList>
    </citation>
    <scope>NUCLEOTIDE SEQUENCE</scope>
    <source>
        <strain evidence="2">CBHHK067</strain>
    </source>
</reference>
<gene>
    <name evidence="2" type="ORF">B0H17DRAFT_230599</name>
</gene>
<evidence type="ECO:0000313" key="3">
    <source>
        <dbReference type="Proteomes" id="UP001221757"/>
    </source>
</evidence>
<evidence type="ECO:0000313" key="2">
    <source>
        <dbReference type="EMBL" id="KAJ7709598.1"/>
    </source>
</evidence>
<dbReference type="AlphaFoldDB" id="A0AAD7H0N6"/>
<keyword evidence="3" id="KW-1185">Reference proteome</keyword>
<name>A0AAD7H0N6_MYCRO</name>
<sequence>MGRQFLGCHASLSKFYPLAAAEYKKSLQCLLESTERFLYAGVASPCWCSLRRNISVFERRAPLSCTSRMDTLSMHDTIVALVDSVMEEVSAAIVPGALFDLIKYVPAWTPGAGFQRKIEAWSHHLPEMIETTAARQRPAGCFVLLVIFRPSDIPVLRRRREAHMTRSFRCYSRKFSRRRKSSGRRRGIYGGGTDNLSVPNPFSS</sequence>
<proteinExistence type="predicted"/>
<protein>
    <submittedName>
        <fullName evidence="2">Uncharacterized protein</fullName>
    </submittedName>
</protein>
<comment type="caution">
    <text evidence="2">The sequence shown here is derived from an EMBL/GenBank/DDBJ whole genome shotgun (WGS) entry which is preliminary data.</text>
</comment>
<dbReference type="Proteomes" id="UP001221757">
    <property type="component" value="Unassembled WGS sequence"/>
</dbReference>
<evidence type="ECO:0000256" key="1">
    <source>
        <dbReference type="SAM" id="MobiDB-lite"/>
    </source>
</evidence>
<feature type="compositionally biased region" description="Basic residues" evidence="1">
    <location>
        <begin position="175"/>
        <end position="187"/>
    </location>
</feature>
<dbReference type="EMBL" id="JARKIE010000002">
    <property type="protein sequence ID" value="KAJ7709598.1"/>
    <property type="molecule type" value="Genomic_DNA"/>
</dbReference>
<organism evidence="2 3">
    <name type="scientific">Mycena rosella</name>
    <name type="common">Pink bonnet</name>
    <name type="synonym">Agaricus rosellus</name>
    <dbReference type="NCBI Taxonomy" id="1033263"/>
    <lineage>
        <taxon>Eukaryota</taxon>
        <taxon>Fungi</taxon>
        <taxon>Dikarya</taxon>
        <taxon>Basidiomycota</taxon>
        <taxon>Agaricomycotina</taxon>
        <taxon>Agaricomycetes</taxon>
        <taxon>Agaricomycetidae</taxon>
        <taxon>Agaricales</taxon>
        <taxon>Marasmiineae</taxon>
        <taxon>Mycenaceae</taxon>
        <taxon>Mycena</taxon>
    </lineage>
</organism>